<dbReference type="AlphaFoldDB" id="A0A183J7P3"/>
<reference evidence="4" key="1">
    <citation type="submission" date="2016-06" db="UniProtKB">
        <authorList>
            <consortium name="WormBaseParasite"/>
        </authorList>
    </citation>
    <scope>IDENTIFICATION</scope>
</reference>
<reference evidence="2 3" key="2">
    <citation type="submission" date="2018-11" db="EMBL/GenBank/DDBJ databases">
        <authorList>
            <consortium name="Pathogen Informatics"/>
        </authorList>
    </citation>
    <scope>NUCLEOTIDE SEQUENCE [LARGE SCALE GENOMIC DNA]</scope>
</reference>
<accession>A0A183J7P3</accession>
<protein>
    <submittedName>
        <fullName evidence="4">CARMIL C-terminal domain-containing protein</fullName>
    </submittedName>
</protein>
<evidence type="ECO:0000313" key="2">
    <source>
        <dbReference type="EMBL" id="VDP43813.1"/>
    </source>
</evidence>
<name>A0A183J7P3_9BILA</name>
<keyword evidence="3" id="KW-1185">Reference proteome</keyword>
<evidence type="ECO:0000313" key="3">
    <source>
        <dbReference type="Proteomes" id="UP000270296"/>
    </source>
</evidence>
<dbReference type="EMBL" id="UZAM01016566">
    <property type="protein sequence ID" value="VDP43813.1"/>
    <property type="molecule type" value="Genomic_DNA"/>
</dbReference>
<gene>
    <name evidence="2" type="ORF">SBAD_LOCUS11891</name>
</gene>
<sequence length="225" mass="24077">MLFMEMGETSTPSGVTADLVKARRKPMPTPRTSKLKENLKDLQRSSEVGLRYSPRRIAPAMASVCTSMPLPDIVYDVPSNYSTPISPRTCDFPTNDDVLVFSSSSEVTSSLAMSSKHCDDASKGRPTQINPTLKDETEFCLSGGQEASSLSNFTCVAKYMSVEDDDDDAGLSGSEGDGDGSDINHDLFDLRRLSSPSPISPVGSNVCYAGSLKEKGKGTVSGKKV</sequence>
<feature type="region of interest" description="Disordered" evidence="1">
    <location>
        <begin position="166"/>
        <end position="188"/>
    </location>
</feature>
<dbReference type="WBParaSite" id="SBAD_0001228801-mRNA-1">
    <property type="protein sequence ID" value="SBAD_0001228801-mRNA-1"/>
    <property type="gene ID" value="SBAD_0001228801"/>
</dbReference>
<dbReference type="Proteomes" id="UP000270296">
    <property type="component" value="Unassembled WGS sequence"/>
</dbReference>
<evidence type="ECO:0000256" key="1">
    <source>
        <dbReference type="SAM" id="MobiDB-lite"/>
    </source>
</evidence>
<evidence type="ECO:0000313" key="4">
    <source>
        <dbReference type="WBParaSite" id="SBAD_0001228801-mRNA-1"/>
    </source>
</evidence>
<organism evidence="4">
    <name type="scientific">Soboliphyme baturini</name>
    <dbReference type="NCBI Taxonomy" id="241478"/>
    <lineage>
        <taxon>Eukaryota</taxon>
        <taxon>Metazoa</taxon>
        <taxon>Ecdysozoa</taxon>
        <taxon>Nematoda</taxon>
        <taxon>Enoplea</taxon>
        <taxon>Dorylaimia</taxon>
        <taxon>Dioctophymatida</taxon>
        <taxon>Dioctophymatoidea</taxon>
        <taxon>Soboliphymatidae</taxon>
        <taxon>Soboliphyme</taxon>
    </lineage>
</organism>
<proteinExistence type="predicted"/>